<protein>
    <submittedName>
        <fullName evidence="2">Uncharacterized protein</fullName>
    </submittedName>
</protein>
<organism evidence="2">
    <name type="scientific">Timema tahoe</name>
    <dbReference type="NCBI Taxonomy" id="61484"/>
    <lineage>
        <taxon>Eukaryota</taxon>
        <taxon>Metazoa</taxon>
        <taxon>Ecdysozoa</taxon>
        <taxon>Arthropoda</taxon>
        <taxon>Hexapoda</taxon>
        <taxon>Insecta</taxon>
        <taxon>Pterygota</taxon>
        <taxon>Neoptera</taxon>
        <taxon>Polyneoptera</taxon>
        <taxon>Phasmatodea</taxon>
        <taxon>Timematodea</taxon>
        <taxon>Timematoidea</taxon>
        <taxon>Timematidae</taxon>
        <taxon>Timema</taxon>
    </lineage>
</organism>
<reference evidence="2" key="1">
    <citation type="submission" date="2020-11" db="EMBL/GenBank/DDBJ databases">
        <authorList>
            <person name="Tran Van P."/>
        </authorList>
    </citation>
    <scope>NUCLEOTIDE SEQUENCE</scope>
</reference>
<evidence type="ECO:0000256" key="1">
    <source>
        <dbReference type="SAM" id="MobiDB-lite"/>
    </source>
</evidence>
<feature type="compositionally biased region" description="Basic and acidic residues" evidence="1">
    <location>
        <begin position="228"/>
        <end position="240"/>
    </location>
</feature>
<evidence type="ECO:0000313" key="2">
    <source>
        <dbReference type="EMBL" id="CAD7462962.1"/>
    </source>
</evidence>
<dbReference type="AlphaFoldDB" id="A0A7R9IQZ0"/>
<accession>A0A7R9IQZ0</accession>
<gene>
    <name evidence="2" type="ORF">TTEB3V08_LOCUS10850</name>
</gene>
<name>A0A7R9IQZ0_9NEOP</name>
<dbReference type="EMBL" id="OE006936">
    <property type="protein sequence ID" value="CAD7462962.1"/>
    <property type="molecule type" value="Genomic_DNA"/>
</dbReference>
<proteinExistence type="predicted"/>
<feature type="region of interest" description="Disordered" evidence="1">
    <location>
        <begin position="228"/>
        <end position="267"/>
    </location>
</feature>
<sequence length="324" mass="35327">MTSLLSPALLNSEPAVCGARGQVTRSRSLASKRAATGGYNQNQYTSSNQVVKMCCEQQNKQEEGNNKLSRTNKVPEGFIMKERRMGPLVRTVNRAICSSTNLDHPGSTSRVLCRLPPNTAWPITLSPLAPYCQILLASHSPAPHRAVILIRGGNGNTTYIPVKVEPHVFLNVCKGVVTCFDLDCVNIEEICEELSPQHVTEAKPPKNVVSPTCGGTGEAIKASSIGSLRKDQRGTPEKSIVKKASKALTKPSRKDPPTQSLQDKSKPLLKREVQERLGKARGPNINCHRSVLICSDSMSALFGIVHFVLMDSTRADDTRTNFKD</sequence>